<evidence type="ECO:0000313" key="2">
    <source>
        <dbReference type="EMBL" id="CAK0865024.1"/>
    </source>
</evidence>
<feature type="region of interest" description="Disordered" evidence="1">
    <location>
        <begin position="183"/>
        <end position="203"/>
    </location>
</feature>
<accession>A0ABN9V1W7</accession>
<protein>
    <submittedName>
        <fullName evidence="2">Uncharacterized protein</fullName>
    </submittedName>
</protein>
<evidence type="ECO:0000256" key="1">
    <source>
        <dbReference type="SAM" id="MobiDB-lite"/>
    </source>
</evidence>
<organism evidence="2 3">
    <name type="scientific">Prorocentrum cordatum</name>
    <dbReference type="NCBI Taxonomy" id="2364126"/>
    <lineage>
        <taxon>Eukaryota</taxon>
        <taxon>Sar</taxon>
        <taxon>Alveolata</taxon>
        <taxon>Dinophyceae</taxon>
        <taxon>Prorocentrales</taxon>
        <taxon>Prorocentraceae</taxon>
        <taxon>Prorocentrum</taxon>
    </lineage>
</organism>
<dbReference type="Proteomes" id="UP001189429">
    <property type="component" value="Unassembled WGS sequence"/>
</dbReference>
<keyword evidence="3" id="KW-1185">Reference proteome</keyword>
<comment type="caution">
    <text evidence="2">The sequence shown here is derived from an EMBL/GenBank/DDBJ whole genome shotgun (WGS) entry which is preliminary data.</text>
</comment>
<evidence type="ECO:0000313" key="3">
    <source>
        <dbReference type="Proteomes" id="UP001189429"/>
    </source>
</evidence>
<feature type="compositionally biased region" description="Polar residues" evidence="1">
    <location>
        <begin position="190"/>
        <end position="203"/>
    </location>
</feature>
<dbReference type="EMBL" id="CAUYUJ010016416">
    <property type="protein sequence ID" value="CAK0865024.1"/>
    <property type="molecule type" value="Genomic_DNA"/>
</dbReference>
<proteinExistence type="predicted"/>
<sequence length="246" mass="26466">MTPLGSTVASLGGYAGDGSSRGSLVVEFAWRRHLSRNSRSWMCISSEAQTYCFAFLAASILLTSASLTRPLRKPHVKELSTSMVFWTPAAHCVRLVQISTRMFCSITPQDSFDPSLTASNAAPACITAAVPLPFECVPFVPVVRTRVENYWRDVGVTFAESVPINVPDDMARMAWSLTTGVIGSSSTTSPATRSGTTNSSVRQQPALASLTSHACAVCSMARYMNITAYSITEPTESDQSPVYNSS</sequence>
<reference evidence="2" key="1">
    <citation type="submission" date="2023-10" db="EMBL/GenBank/DDBJ databases">
        <authorList>
            <person name="Chen Y."/>
            <person name="Shah S."/>
            <person name="Dougan E. K."/>
            <person name="Thang M."/>
            <person name="Chan C."/>
        </authorList>
    </citation>
    <scope>NUCLEOTIDE SEQUENCE [LARGE SCALE GENOMIC DNA]</scope>
</reference>
<name>A0ABN9V1W7_9DINO</name>
<gene>
    <name evidence="2" type="ORF">PCOR1329_LOCUS52709</name>
</gene>